<dbReference type="Gene3D" id="3.40.50.720">
    <property type="entry name" value="NAD(P)-binding Rossmann-like Domain"/>
    <property type="match status" value="1"/>
</dbReference>
<protein>
    <submittedName>
        <fullName evidence="2">dTDP-4-dehydrorhamnose reductase</fullName>
        <ecNumber evidence="2">1.1.1.133</ecNumber>
    </submittedName>
</protein>
<sequence length="302" mass="33321">MKILIFGKNGQVGWELNRSLQPLGEIIAVDVDEIDFTDSDGLRKIIQTVKPSVICNAVAYTAVDKAEEEEALALTINGTAPGIIAEEVKKLNALLIHYSTDYVFDGTKTTAYLETDEPNPTSAYGRTKREGELAVQLSGCDYLTLRTSWVYASRANNFLLTMLKLVQEREELSIVSDQIGAPTTARLIADVTLLCIQQSLKERLAGNFSSDLYHLAAAGHTSWHGFTEEIVKQAKNNLHIPLAIKNIKAIPTTNYPTPATRPMNSQLVLTKLESTFGLSMPVWQDSLGRCMAEKNITYRTGL</sequence>
<dbReference type="NCBIfam" id="NF007440">
    <property type="entry name" value="PRK09987.1"/>
    <property type="match status" value="1"/>
</dbReference>
<dbReference type="Pfam" id="PF04321">
    <property type="entry name" value="RmlD_sub_bind"/>
    <property type="match status" value="1"/>
</dbReference>
<evidence type="ECO:0000313" key="2">
    <source>
        <dbReference type="EMBL" id="VAW50086.1"/>
    </source>
</evidence>
<feature type="domain" description="RmlD-like substrate binding" evidence="1">
    <location>
        <begin position="1"/>
        <end position="293"/>
    </location>
</feature>
<dbReference type="Gene3D" id="3.90.25.10">
    <property type="entry name" value="UDP-galactose 4-epimerase, domain 1"/>
    <property type="match status" value="1"/>
</dbReference>
<dbReference type="EMBL" id="UOFD01000001">
    <property type="protein sequence ID" value="VAW50086.1"/>
    <property type="molecule type" value="Genomic_DNA"/>
</dbReference>
<proteinExistence type="predicted"/>
<dbReference type="EC" id="1.1.1.133" evidence="2"/>
<dbReference type="InterPro" id="IPR036291">
    <property type="entry name" value="NAD(P)-bd_dom_sf"/>
</dbReference>
<evidence type="ECO:0000259" key="1">
    <source>
        <dbReference type="Pfam" id="PF04321"/>
    </source>
</evidence>
<dbReference type="InterPro" id="IPR029903">
    <property type="entry name" value="RmlD-like-bd"/>
</dbReference>
<accession>A0A3B0X0E7</accession>
<dbReference type="NCBIfam" id="TIGR01214">
    <property type="entry name" value="rmlD"/>
    <property type="match status" value="1"/>
</dbReference>
<dbReference type="GO" id="GO:0005829">
    <property type="term" value="C:cytosol"/>
    <property type="evidence" value="ECO:0007669"/>
    <property type="project" value="TreeGrafter"/>
</dbReference>
<dbReference type="GO" id="GO:0019305">
    <property type="term" value="P:dTDP-rhamnose biosynthetic process"/>
    <property type="evidence" value="ECO:0007669"/>
    <property type="project" value="TreeGrafter"/>
</dbReference>
<reference evidence="2" key="1">
    <citation type="submission" date="2018-06" db="EMBL/GenBank/DDBJ databases">
        <authorList>
            <person name="Zhirakovskaya E."/>
        </authorList>
    </citation>
    <scope>NUCLEOTIDE SEQUENCE</scope>
</reference>
<dbReference type="CDD" id="cd05254">
    <property type="entry name" value="dTDP_HR_like_SDR_e"/>
    <property type="match status" value="1"/>
</dbReference>
<name>A0A3B0X0E7_9ZZZZ</name>
<dbReference type="SUPFAM" id="SSF51735">
    <property type="entry name" value="NAD(P)-binding Rossmann-fold domains"/>
    <property type="match status" value="1"/>
</dbReference>
<dbReference type="PANTHER" id="PTHR10491">
    <property type="entry name" value="DTDP-4-DEHYDRORHAMNOSE REDUCTASE"/>
    <property type="match status" value="1"/>
</dbReference>
<dbReference type="GO" id="GO:0008831">
    <property type="term" value="F:dTDP-4-dehydrorhamnose reductase activity"/>
    <property type="evidence" value="ECO:0007669"/>
    <property type="project" value="UniProtKB-EC"/>
</dbReference>
<keyword evidence="2" id="KW-0560">Oxidoreductase</keyword>
<dbReference type="InterPro" id="IPR005913">
    <property type="entry name" value="dTDP_dehydrorham_reduct"/>
</dbReference>
<dbReference type="AlphaFoldDB" id="A0A3B0X0E7"/>
<gene>
    <name evidence="2" type="ORF">MNBD_GAMMA06-1768</name>
</gene>
<dbReference type="PANTHER" id="PTHR10491:SF4">
    <property type="entry name" value="METHIONINE ADENOSYLTRANSFERASE 2 SUBUNIT BETA"/>
    <property type="match status" value="1"/>
</dbReference>
<organism evidence="2">
    <name type="scientific">hydrothermal vent metagenome</name>
    <dbReference type="NCBI Taxonomy" id="652676"/>
    <lineage>
        <taxon>unclassified sequences</taxon>
        <taxon>metagenomes</taxon>
        <taxon>ecological metagenomes</taxon>
    </lineage>
</organism>